<dbReference type="AlphaFoldDB" id="A0A5S9F2G5"/>
<dbReference type="InterPro" id="IPR011006">
    <property type="entry name" value="CheY-like_superfamily"/>
</dbReference>
<dbReference type="KEGG" id="uam:UABAM_01760"/>
<feature type="domain" description="Response regulatory" evidence="3">
    <location>
        <begin position="5"/>
        <end position="120"/>
    </location>
</feature>
<feature type="modified residue" description="4-aspartylphosphate" evidence="2">
    <location>
        <position position="55"/>
    </location>
</feature>
<dbReference type="SUPFAM" id="SSF52172">
    <property type="entry name" value="CheY-like"/>
    <property type="match status" value="1"/>
</dbReference>
<dbReference type="OrthoDB" id="9790669at2"/>
<evidence type="ECO:0000259" key="3">
    <source>
        <dbReference type="PROSITE" id="PS50110"/>
    </source>
</evidence>
<dbReference type="RefSeq" id="WP_151967608.1">
    <property type="nucleotide sequence ID" value="NZ_AP019860.1"/>
</dbReference>
<reference evidence="4 5" key="1">
    <citation type="submission" date="2019-08" db="EMBL/GenBank/DDBJ databases">
        <title>Complete genome sequence of Candidatus Uab amorphum.</title>
        <authorList>
            <person name="Shiratori T."/>
            <person name="Suzuki S."/>
            <person name="Kakizawa Y."/>
            <person name="Ishida K."/>
        </authorList>
    </citation>
    <scope>NUCLEOTIDE SEQUENCE [LARGE SCALE GENOMIC DNA]</scope>
    <source>
        <strain evidence="4 5">SRT547</strain>
    </source>
</reference>
<gene>
    <name evidence="4" type="ORF">UABAM_01760</name>
</gene>
<keyword evidence="1 2" id="KW-0597">Phosphoprotein</keyword>
<evidence type="ECO:0000313" key="4">
    <source>
        <dbReference type="EMBL" id="BBM83408.1"/>
    </source>
</evidence>
<evidence type="ECO:0000256" key="1">
    <source>
        <dbReference type="ARBA" id="ARBA00022553"/>
    </source>
</evidence>
<dbReference type="SMART" id="SM00448">
    <property type="entry name" value="REC"/>
    <property type="match status" value="1"/>
</dbReference>
<dbReference type="EMBL" id="AP019860">
    <property type="protein sequence ID" value="BBM83408.1"/>
    <property type="molecule type" value="Genomic_DNA"/>
</dbReference>
<protein>
    <submittedName>
        <fullName evidence="4">Response regulator</fullName>
    </submittedName>
</protein>
<dbReference type="InterPro" id="IPR001789">
    <property type="entry name" value="Sig_transdc_resp-reg_receiver"/>
</dbReference>
<dbReference type="Gene3D" id="3.40.50.2300">
    <property type="match status" value="1"/>
</dbReference>
<accession>A0A5S9F2G5</accession>
<organism evidence="4 5">
    <name type="scientific">Uabimicrobium amorphum</name>
    <dbReference type="NCBI Taxonomy" id="2596890"/>
    <lineage>
        <taxon>Bacteria</taxon>
        <taxon>Pseudomonadati</taxon>
        <taxon>Planctomycetota</taxon>
        <taxon>Candidatus Uabimicrobiia</taxon>
        <taxon>Candidatus Uabimicrobiales</taxon>
        <taxon>Candidatus Uabimicrobiaceae</taxon>
        <taxon>Candidatus Uabimicrobium</taxon>
    </lineage>
</organism>
<dbReference type="PANTHER" id="PTHR44591">
    <property type="entry name" value="STRESS RESPONSE REGULATOR PROTEIN 1"/>
    <property type="match status" value="1"/>
</dbReference>
<name>A0A5S9F2G5_UABAM</name>
<dbReference type="GO" id="GO:0000160">
    <property type="term" value="P:phosphorelay signal transduction system"/>
    <property type="evidence" value="ECO:0007669"/>
    <property type="project" value="InterPro"/>
</dbReference>
<keyword evidence="5" id="KW-1185">Reference proteome</keyword>
<dbReference type="Pfam" id="PF00072">
    <property type="entry name" value="Response_reg"/>
    <property type="match status" value="1"/>
</dbReference>
<dbReference type="PANTHER" id="PTHR44591:SF3">
    <property type="entry name" value="RESPONSE REGULATORY DOMAIN-CONTAINING PROTEIN"/>
    <property type="match status" value="1"/>
</dbReference>
<proteinExistence type="predicted"/>
<dbReference type="Proteomes" id="UP000326354">
    <property type="component" value="Chromosome"/>
</dbReference>
<evidence type="ECO:0000313" key="5">
    <source>
        <dbReference type="Proteomes" id="UP000326354"/>
    </source>
</evidence>
<sequence>MSLHKIMVVEDEEDIQKILQLSLQQIAGFNVKTCSSGDELLQEIDEFQPDLVLLDVMMEGMDGPSTLKKLREIGNTTPCIFLTAKSLPHEIEEFTQMGAIGVLSKPFNLAELPEDIKKIWASKI</sequence>
<dbReference type="InterPro" id="IPR050595">
    <property type="entry name" value="Bact_response_regulator"/>
</dbReference>
<evidence type="ECO:0000256" key="2">
    <source>
        <dbReference type="PROSITE-ProRule" id="PRU00169"/>
    </source>
</evidence>
<dbReference type="PROSITE" id="PS50110">
    <property type="entry name" value="RESPONSE_REGULATORY"/>
    <property type="match status" value="1"/>
</dbReference>